<evidence type="ECO:0000256" key="10">
    <source>
        <dbReference type="ARBA" id="ARBA00022833"/>
    </source>
</evidence>
<evidence type="ECO:0000256" key="14">
    <source>
        <dbReference type="PROSITE-ProRule" id="PRU00175"/>
    </source>
</evidence>
<dbReference type="InterPro" id="IPR001841">
    <property type="entry name" value="Znf_RING"/>
</dbReference>
<dbReference type="GO" id="GO:0061630">
    <property type="term" value="F:ubiquitin protein ligase activity"/>
    <property type="evidence" value="ECO:0007669"/>
    <property type="project" value="UniProtKB-EC"/>
</dbReference>
<evidence type="ECO:0000259" key="16">
    <source>
        <dbReference type="PROSITE" id="PS50089"/>
    </source>
</evidence>
<dbReference type="InterPro" id="IPR022170">
    <property type="entry name" value="MUL1-like"/>
</dbReference>
<protein>
    <recommendedName>
        <fullName evidence="3">RING-type E3 ubiquitin transferase</fullName>
        <ecNumber evidence="3">2.3.2.27</ecNumber>
    </recommendedName>
</protein>
<evidence type="ECO:0000256" key="6">
    <source>
        <dbReference type="ARBA" id="ARBA00022723"/>
    </source>
</evidence>
<dbReference type="SUPFAM" id="SSF57850">
    <property type="entry name" value="RING/U-box"/>
    <property type="match status" value="1"/>
</dbReference>
<dbReference type="AlphaFoldDB" id="A0A6P3W6C7"/>
<evidence type="ECO:0000256" key="9">
    <source>
        <dbReference type="ARBA" id="ARBA00022787"/>
    </source>
</evidence>
<name>A0A6P3W6C7_CLUHA</name>
<evidence type="ECO:0000256" key="2">
    <source>
        <dbReference type="ARBA" id="ARBA00004374"/>
    </source>
</evidence>
<evidence type="ECO:0000256" key="12">
    <source>
        <dbReference type="ARBA" id="ARBA00023128"/>
    </source>
</evidence>
<keyword evidence="18" id="KW-0436">Ligase</keyword>
<accession>A0A6P3W6C7</accession>
<keyword evidence="8" id="KW-0833">Ubl conjugation pathway</keyword>
<gene>
    <name evidence="18" type="primary">mul1a</name>
</gene>
<keyword evidence="10" id="KW-0862">Zinc</keyword>
<dbReference type="InterPro" id="IPR051652">
    <property type="entry name" value="MDM2_MDM4_MUL1"/>
</dbReference>
<dbReference type="GO" id="GO:0005741">
    <property type="term" value="C:mitochondrial outer membrane"/>
    <property type="evidence" value="ECO:0007669"/>
    <property type="project" value="UniProtKB-SubCell"/>
</dbReference>
<evidence type="ECO:0000256" key="3">
    <source>
        <dbReference type="ARBA" id="ARBA00012483"/>
    </source>
</evidence>
<keyword evidence="6" id="KW-0479">Metal-binding</keyword>
<comment type="catalytic activity">
    <reaction evidence="1">
        <text>S-ubiquitinyl-[E2 ubiquitin-conjugating enzyme]-L-cysteine + [acceptor protein]-L-lysine = [E2 ubiquitin-conjugating enzyme]-L-cysteine + N(6)-ubiquitinyl-[acceptor protein]-L-lysine.</text>
        <dbReference type="EC" id="2.3.2.27"/>
    </reaction>
</comment>
<evidence type="ECO:0000256" key="7">
    <source>
        <dbReference type="ARBA" id="ARBA00022771"/>
    </source>
</evidence>
<dbReference type="InterPro" id="IPR013083">
    <property type="entry name" value="Znf_RING/FYVE/PHD"/>
</dbReference>
<dbReference type="GeneID" id="105907065"/>
<keyword evidence="12" id="KW-0496">Mitochondrion</keyword>
<sequence>MEEYPLKTLEIVCLGSSLALSGLFYYIYRKKRKTVDKLNEAPQLALNDELANLLNQAPGKCLQYVIIEGAVQPIGEPLRSQFQEGTVGVIQKLVLREHKLVWNSLARTWTDSERVLHQRVNAVPFNLVGSDQAAVRVLCPLEATGPEMEVIHEKFHQAIYGFTDLIGQYLSGEKPKGQLETEEMLKVGAALTGVGELILDTDRAVKLRPPADGSEYFLSTGDFEALRLEQEGQALVWRALATACALAGMAVLLWAARRYYRRLQTKWERERLRREFERLGSGSRAASVSSSSGTAQDGEEGELEPLENACVVCLSNPRSCVLLDCGHVCCCFSCYQALPQPTCPICRQTIRRVVPLYQV</sequence>
<evidence type="ECO:0000256" key="4">
    <source>
        <dbReference type="ARBA" id="ARBA00022679"/>
    </source>
</evidence>
<dbReference type="GO" id="GO:0016567">
    <property type="term" value="P:protein ubiquitination"/>
    <property type="evidence" value="ECO:0007669"/>
    <property type="project" value="InterPro"/>
</dbReference>
<reference evidence="18" key="1">
    <citation type="submission" date="2025-08" db="UniProtKB">
        <authorList>
            <consortium name="RefSeq"/>
        </authorList>
    </citation>
    <scope>IDENTIFICATION</scope>
</reference>
<evidence type="ECO:0000256" key="15">
    <source>
        <dbReference type="SAM" id="Phobius"/>
    </source>
</evidence>
<proteinExistence type="predicted"/>
<organism evidence="17 18">
    <name type="scientific">Clupea harengus</name>
    <name type="common">Atlantic herring</name>
    <dbReference type="NCBI Taxonomy" id="7950"/>
    <lineage>
        <taxon>Eukaryota</taxon>
        <taxon>Metazoa</taxon>
        <taxon>Chordata</taxon>
        <taxon>Craniata</taxon>
        <taxon>Vertebrata</taxon>
        <taxon>Euteleostomi</taxon>
        <taxon>Actinopterygii</taxon>
        <taxon>Neopterygii</taxon>
        <taxon>Teleostei</taxon>
        <taxon>Clupei</taxon>
        <taxon>Clupeiformes</taxon>
        <taxon>Clupeoidei</taxon>
        <taxon>Clupeidae</taxon>
        <taxon>Clupea</taxon>
    </lineage>
</organism>
<dbReference type="Pfam" id="PF12483">
    <property type="entry name" value="GIDE"/>
    <property type="match status" value="1"/>
</dbReference>
<evidence type="ECO:0000313" key="17">
    <source>
        <dbReference type="Proteomes" id="UP000515152"/>
    </source>
</evidence>
<dbReference type="PANTHER" id="PTHR12183:SF6">
    <property type="entry name" value="RING-TYPE E3 UBIQUITIN TRANSFERASE"/>
    <property type="match status" value="1"/>
</dbReference>
<keyword evidence="9" id="KW-1000">Mitochondrion outer membrane</keyword>
<evidence type="ECO:0000256" key="5">
    <source>
        <dbReference type="ARBA" id="ARBA00022692"/>
    </source>
</evidence>
<dbReference type="Gene3D" id="3.30.40.10">
    <property type="entry name" value="Zinc/RING finger domain, C3HC4 (zinc finger)"/>
    <property type="match status" value="1"/>
</dbReference>
<keyword evidence="17" id="KW-1185">Reference proteome</keyword>
<evidence type="ECO:0000313" key="18">
    <source>
        <dbReference type="RefSeq" id="XP_012690788.1"/>
    </source>
</evidence>
<dbReference type="Proteomes" id="UP000515152">
    <property type="component" value="Chromosome 22"/>
</dbReference>
<dbReference type="RefSeq" id="XP_012690788.1">
    <property type="nucleotide sequence ID" value="XM_012835334.2"/>
</dbReference>
<feature type="transmembrane region" description="Helical" evidence="15">
    <location>
        <begin position="235"/>
        <end position="256"/>
    </location>
</feature>
<dbReference type="GO" id="GO:0008270">
    <property type="term" value="F:zinc ion binding"/>
    <property type="evidence" value="ECO:0007669"/>
    <property type="project" value="UniProtKB-KW"/>
</dbReference>
<comment type="subcellular location">
    <subcellularLocation>
        <location evidence="2">Mitochondrion outer membrane</location>
        <topology evidence="2">Multi-pass membrane protein</topology>
    </subcellularLocation>
</comment>
<feature type="domain" description="RING-type" evidence="16">
    <location>
        <begin position="310"/>
        <end position="347"/>
    </location>
</feature>
<evidence type="ECO:0000256" key="1">
    <source>
        <dbReference type="ARBA" id="ARBA00000900"/>
    </source>
</evidence>
<dbReference type="PANTHER" id="PTHR12183">
    <property type="entry name" value="MITOCHONDRIAL UBIQUITIN LIGASE ACTIVATOR OF NFKB 1"/>
    <property type="match status" value="1"/>
</dbReference>
<keyword evidence="7 14" id="KW-0863">Zinc-finger</keyword>
<keyword evidence="4" id="KW-0808">Transferase</keyword>
<dbReference type="Pfam" id="PF13920">
    <property type="entry name" value="zf-C3HC4_3"/>
    <property type="match status" value="1"/>
</dbReference>
<dbReference type="KEGG" id="char:105907065"/>
<dbReference type="OrthoDB" id="1711136at2759"/>
<keyword evidence="11 15" id="KW-1133">Transmembrane helix</keyword>
<keyword evidence="5 15" id="KW-0812">Transmembrane</keyword>
<keyword evidence="13 15" id="KW-0472">Membrane</keyword>
<dbReference type="PROSITE" id="PS50089">
    <property type="entry name" value="ZF_RING_2"/>
    <property type="match status" value="1"/>
</dbReference>
<dbReference type="EC" id="2.3.2.27" evidence="3"/>
<evidence type="ECO:0000256" key="11">
    <source>
        <dbReference type="ARBA" id="ARBA00022989"/>
    </source>
</evidence>
<dbReference type="GO" id="GO:0016874">
    <property type="term" value="F:ligase activity"/>
    <property type="evidence" value="ECO:0007669"/>
    <property type="project" value="UniProtKB-KW"/>
</dbReference>
<evidence type="ECO:0000256" key="8">
    <source>
        <dbReference type="ARBA" id="ARBA00022786"/>
    </source>
</evidence>
<evidence type="ECO:0000256" key="13">
    <source>
        <dbReference type="ARBA" id="ARBA00023136"/>
    </source>
</evidence>
<dbReference type="CTD" id="553180"/>